<dbReference type="PANTHER" id="PTHR40446:SF2">
    <property type="entry name" value="N-ACETYLGLUCOSAMINE-1-PHOSPHODIESTER ALPHA-N-ACETYLGLUCOSAMINIDASE"/>
    <property type="match status" value="1"/>
</dbReference>
<evidence type="ECO:0000313" key="4">
    <source>
        <dbReference type="Proteomes" id="UP000034681"/>
    </source>
</evidence>
<evidence type="ECO:0000313" key="3">
    <source>
        <dbReference type="EMBL" id="KKJ00609.1"/>
    </source>
</evidence>
<dbReference type="Pfam" id="PF09992">
    <property type="entry name" value="NAGPA"/>
    <property type="match status" value="1"/>
</dbReference>
<keyword evidence="4" id="KW-1185">Reference proteome</keyword>
<dbReference type="AlphaFoldDB" id="A0A0M2Q0X5"/>
<evidence type="ECO:0000256" key="1">
    <source>
        <dbReference type="SAM" id="MobiDB-lite"/>
    </source>
</evidence>
<feature type="region of interest" description="Disordered" evidence="1">
    <location>
        <begin position="65"/>
        <end position="104"/>
    </location>
</feature>
<dbReference type="InterPro" id="IPR018711">
    <property type="entry name" value="NAGPA"/>
</dbReference>
<feature type="domain" description="Phosphodiester glycosidase" evidence="2">
    <location>
        <begin position="123"/>
        <end position="340"/>
    </location>
</feature>
<dbReference type="EMBL" id="AJTX02000004">
    <property type="protein sequence ID" value="KKJ00609.1"/>
    <property type="molecule type" value="Genomic_DNA"/>
</dbReference>
<proteinExistence type="predicted"/>
<dbReference type="eggNOG" id="COG4632">
    <property type="taxonomic scope" value="Bacteria"/>
</dbReference>
<sequence length="349" mass="37406">MGLGLLWPLVAYGWAIHQRPPRQPVTQALFEGVTYQRLIRQVPRSQVIHVVTVDLLAPGVQVMMTPGDRPPSQPSLPVGDILGKNPGSLPQTLGDSPSPDRSSFPHRFFPARTTTTFAQEFQTQVAVNAGYFYPFEERTPWDYLPSAGDPVQVSGQSIANGQVDAMPRSRRNWPVLCFGLDATGSHPQGQILRQNTCPPGTTQATAGPFLVWPDRPTDLGKTPDRPYARTLAALDDRGTRLWLVVVDGKQPHYSEGATVAELGALLRELGAAVAVNLDGGGSTTLVVQGALGMGQGSGPLPPGNPPSNPSPPAKPQVVNAPIHGKWPRLERPVATHLGIYAQPLADPEP</sequence>
<protein>
    <recommendedName>
        <fullName evidence="2">Phosphodiester glycosidase domain-containing protein</fullName>
    </recommendedName>
</protein>
<dbReference type="STRING" id="317619.GCA_000332315_01231"/>
<reference evidence="3" key="1">
    <citation type="submission" date="2012-04" db="EMBL/GenBank/DDBJ databases">
        <authorList>
            <person name="Borisov I.G."/>
            <person name="Ivanikova N.V."/>
            <person name="Pinevich A.V."/>
        </authorList>
    </citation>
    <scope>NUCLEOTIDE SEQUENCE</scope>
    <source>
        <strain evidence="3">CALU 1027</strain>
    </source>
</reference>
<organism evidence="3 4">
    <name type="scientific">Prochlorothrix hollandica PCC 9006 = CALU 1027</name>
    <dbReference type="NCBI Taxonomy" id="317619"/>
    <lineage>
        <taxon>Bacteria</taxon>
        <taxon>Bacillati</taxon>
        <taxon>Cyanobacteriota</taxon>
        <taxon>Cyanophyceae</taxon>
        <taxon>Prochlorotrichales</taxon>
        <taxon>Prochlorotrichaceae</taxon>
        <taxon>Prochlorothrix</taxon>
    </lineage>
</organism>
<dbReference type="Proteomes" id="UP000034681">
    <property type="component" value="Unassembled WGS sequence"/>
</dbReference>
<dbReference type="PANTHER" id="PTHR40446">
    <property type="entry name" value="N-ACETYLGLUCOSAMINE-1-PHOSPHODIESTER ALPHA-N-ACETYLGLUCOSAMINIDASE"/>
    <property type="match status" value="1"/>
</dbReference>
<feature type="region of interest" description="Disordered" evidence="1">
    <location>
        <begin position="290"/>
        <end position="319"/>
    </location>
</feature>
<evidence type="ECO:0000259" key="2">
    <source>
        <dbReference type="Pfam" id="PF09992"/>
    </source>
</evidence>
<name>A0A0M2Q0X5_PROHO</name>
<accession>A0A0M2Q0X5</accession>
<comment type="caution">
    <text evidence="3">The sequence shown here is derived from an EMBL/GenBank/DDBJ whole genome shotgun (WGS) entry which is preliminary data.</text>
</comment>
<gene>
    <name evidence="3" type="ORF">PROH_12200</name>
</gene>
<feature type="compositionally biased region" description="Pro residues" evidence="1">
    <location>
        <begin position="299"/>
        <end position="314"/>
    </location>
</feature>
<feature type="compositionally biased region" description="Polar residues" evidence="1">
    <location>
        <begin position="88"/>
        <end position="101"/>
    </location>
</feature>